<dbReference type="OrthoDB" id="5503950at2"/>
<dbReference type="Gene3D" id="3.40.50.1110">
    <property type="entry name" value="SGNH hydrolase"/>
    <property type="match status" value="1"/>
</dbReference>
<dbReference type="Proteomes" id="UP000251891">
    <property type="component" value="Unassembled WGS sequence"/>
</dbReference>
<proteinExistence type="predicted"/>
<feature type="active site" description="Nucleophile" evidence="1">
    <location>
        <position position="88"/>
    </location>
</feature>
<dbReference type="PANTHER" id="PTHR37981">
    <property type="entry name" value="LIPASE 2"/>
    <property type="match status" value="1"/>
</dbReference>
<dbReference type="CDD" id="cd01823">
    <property type="entry name" value="SEST_like"/>
    <property type="match status" value="1"/>
</dbReference>
<feature type="domain" description="SGNH hydrolase-type esterase" evidence="3">
    <location>
        <begin position="84"/>
        <end position="331"/>
    </location>
</feature>
<dbReference type="GO" id="GO:0019433">
    <property type="term" value="P:triglyceride catabolic process"/>
    <property type="evidence" value="ECO:0007669"/>
    <property type="project" value="TreeGrafter"/>
</dbReference>
<evidence type="ECO:0000313" key="4">
    <source>
        <dbReference type="EMBL" id="RAY16423.1"/>
    </source>
</evidence>
<feature type="disulfide bond" evidence="2">
    <location>
        <begin position="181"/>
        <end position="191"/>
    </location>
</feature>
<dbReference type="AlphaFoldDB" id="A0A365HDU3"/>
<evidence type="ECO:0000259" key="3">
    <source>
        <dbReference type="Pfam" id="PF13472"/>
    </source>
</evidence>
<organism evidence="4 5">
    <name type="scientific">Actinomadura craniellae</name>
    <dbReference type="NCBI Taxonomy" id="2231787"/>
    <lineage>
        <taxon>Bacteria</taxon>
        <taxon>Bacillati</taxon>
        <taxon>Actinomycetota</taxon>
        <taxon>Actinomycetes</taxon>
        <taxon>Streptosporangiales</taxon>
        <taxon>Thermomonosporaceae</taxon>
        <taxon>Actinomadura</taxon>
    </lineage>
</organism>
<accession>A0A365HDU3</accession>
<dbReference type="EMBL" id="QLYX01000002">
    <property type="protein sequence ID" value="RAY16423.1"/>
    <property type="molecule type" value="Genomic_DNA"/>
</dbReference>
<name>A0A365HDU3_9ACTN</name>
<gene>
    <name evidence="4" type="ORF">DPM19_06000</name>
</gene>
<keyword evidence="5" id="KW-1185">Reference proteome</keyword>
<evidence type="ECO:0000313" key="5">
    <source>
        <dbReference type="Proteomes" id="UP000251891"/>
    </source>
</evidence>
<dbReference type="RefSeq" id="WP_111863762.1">
    <property type="nucleotide sequence ID" value="NZ_QLYX01000002.1"/>
</dbReference>
<dbReference type="GO" id="GO:0004806">
    <property type="term" value="F:triacylglycerol lipase activity"/>
    <property type="evidence" value="ECO:0007669"/>
    <property type="project" value="TreeGrafter"/>
</dbReference>
<feature type="active site" evidence="1">
    <location>
        <position position="323"/>
    </location>
</feature>
<dbReference type="PANTHER" id="PTHR37981:SF1">
    <property type="entry name" value="SGNH HYDROLASE-TYPE ESTERASE DOMAIN-CONTAINING PROTEIN"/>
    <property type="match status" value="1"/>
</dbReference>
<protein>
    <submittedName>
        <fullName evidence="4">SGNH/GDSL hydrolase family protein</fullName>
    </submittedName>
</protein>
<sequence>MAGPGRLLRVIGRRLGPRGTALTVLAALLLVMVAPLVLLPAVRCEVFGIGCHRGTFPAPAPRPLGDRTRPLSPLQVATQGRYVALGDSYSSGEGGYSIAADRDPANRCHRTSASYYHAVAKAYPFARGSEFWACAGSTSGQVLRGKSGEPPQVGRVDTGTSLVTISIGGNDLGFSKVLVGCVVRLPWSDKCTEQGPEIANRMAYLRRSLTTVLEQITTRAPYARVIVLGYPRMFSETKGSAFDNLSVSDQRWLNGQGYTLNELIRQISQEADQRIATSGRQGSVEFIDVYSAFAGHEIGSRDPYINKLDVNLGALAAEPRSFHPTIAGYRRLGELVVAQIKEGPGRAINQYR</sequence>
<feature type="disulfide bond" evidence="2">
    <location>
        <begin position="108"/>
        <end position="134"/>
    </location>
</feature>
<comment type="caution">
    <text evidence="4">The sequence shown here is derived from an EMBL/GenBank/DDBJ whole genome shotgun (WGS) entry which is preliminary data.</text>
</comment>
<dbReference type="Pfam" id="PF13472">
    <property type="entry name" value="Lipase_GDSL_2"/>
    <property type="match status" value="1"/>
</dbReference>
<keyword evidence="2" id="KW-1015">Disulfide bond</keyword>
<dbReference type="SUPFAM" id="SSF52266">
    <property type="entry name" value="SGNH hydrolase"/>
    <property type="match status" value="1"/>
</dbReference>
<evidence type="ECO:0000256" key="1">
    <source>
        <dbReference type="PIRSR" id="PIRSR637460-1"/>
    </source>
</evidence>
<dbReference type="InterPro" id="IPR037460">
    <property type="entry name" value="SEST-like"/>
</dbReference>
<evidence type="ECO:0000256" key="2">
    <source>
        <dbReference type="PIRSR" id="PIRSR637460-2"/>
    </source>
</evidence>
<keyword evidence="4" id="KW-0378">Hydrolase</keyword>
<reference evidence="4 5" key="1">
    <citation type="submission" date="2018-06" db="EMBL/GenBank/DDBJ databases">
        <title>Actinomadura craniellae sp. nov. isolated from marine sponge Craniella sp.</title>
        <authorList>
            <person name="Li L."/>
            <person name="Xu Q.H."/>
            <person name="Lin H.W."/>
            <person name="Lu Y.H."/>
        </authorList>
    </citation>
    <scope>NUCLEOTIDE SEQUENCE [LARGE SCALE GENOMIC DNA]</scope>
    <source>
        <strain evidence="4 5">LHW63021</strain>
    </source>
</reference>
<dbReference type="InterPro" id="IPR013830">
    <property type="entry name" value="SGNH_hydro"/>
</dbReference>
<dbReference type="InterPro" id="IPR036514">
    <property type="entry name" value="SGNH_hydro_sf"/>
</dbReference>